<organism evidence="14">
    <name type="scientific">Diabrotica virgifera virgifera</name>
    <name type="common">western corn rootworm</name>
    <dbReference type="NCBI Taxonomy" id="50390"/>
    <lineage>
        <taxon>Eukaryota</taxon>
        <taxon>Metazoa</taxon>
        <taxon>Ecdysozoa</taxon>
        <taxon>Arthropoda</taxon>
        <taxon>Hexapoda</taxon>
        <taxon>Insecta</taxon>
        <taxon>Pterygota</taxon>
        <taxon>Neoptera</taxon>
        <taxon>Endopterygota</taxon>
        <taxon>Coleoptera</taxon>
        <taxon>Polyphaga</taxon>
        <taxon>Cucujiformia</taxon>
        <taxon>Chrysomeloidea</taxon>
        <taxon>Chrysomelidae</taxon>
        <taxon>Galerucinae</taxon>
        <taxon>Diabroticina</taxon>
        <taxon>Diabroticites</taxon>
        <taxon>Diabrotica</taxon>
    </lineage>
</organism>
<sequence>MNIAINGFGRIGRMILRAAIENDAEINIINDPSLICSAYAAYLFKHDSSQGRYFGKVCYDEKHLIVNRMKIRLFHEKDPKNVPWKECGGDWVIDASGKFRNCDRAQQFIEAGATKVIISAPSEDAPMYIVGVNLDKFNHEDKVVSMASCTTNCLAPIIKVLHERFAIDEALMTTIHSVTNSQVLIDGARPHKWRFGRGGIQNIIPSTTGAAKAIGKIIPDLNGKITGLAFRVPTPIVSVIDLTVKLCTCTDYYGIKCAMRDAASCRLKGILGYTEEEVVSSDFIGCKCSSIFDAGAGIQLNEKFFKLIAWYDNEVGYANRIIDFIKFIQDSDSSPKPICVPASLTPCPRPCPEDNVPKCPPPCPPPPPCPCPPKPPCPPPCPPPPPCCPQPPPRPPCNKSPPPPTNAPATTCKKNKCPKKDQCKKKKPKKDNTCKSNKC</sequence>
<dbReference type="InterPro" id="IPR036291">
    <property type="entry name" value="NAD(P)-bd_dom_sf"/>
</dbReference>
<dbReference type="KEGG" id="dvv:114336354"/>
<evidence type="ECO:0000256" key="1">
    <source>
        <dbReference type="ARBA" id="ARBA00004869"/>
    </source>
</evidence>
<comment type="subunit">
    <text evidence="3 9">Homotetramer.</text>
</comment>
<evidence type="ECO:0000256" key="4">
    <source>
        <dbReference type="ARBA" id="ARBA00023002"/>
    </source>
</evidence>
<reference evidence="12" key="2">
    <citation type="submission" date="2025-05" db="UniProtKB">
        <authorList>
            <consortium name="EnsemblMetazoa"/>
        </authorList>
    </citation>
    <scope>IDENTIFICATION</scope>
</reference>
<keyword evidence="6 9" id="KW-0324">Glycolysis</keyword>
<dbReference type="InParanoid" id="A0A6P7G668"/>
<dbReference type="InterPro" id="IPR020828">
    <property type="entry name" value="GlycerAld_3-P_DH_NAD(P)-bd"/>
</dbReference>
<dbReference type="PRINTS" id="PR00078">
    <property type="entry name" value="G3PDHDRGNASE"/>
</dbReference>
<dbReference type="InterPro" id="IPR006424">
    <property type="entry name" value="Glyceraldehyde-3-P_DH_1"/>
</dbReference>
<dbReference type="FunFam" id="3.30.360.10:FF:000001">
    <property type="entry name" value="Glyceraldehyde-3-phosphate dehydrogenase"/>
    <property type="match status" value="1"/>
</dbReference>
<evidence type="ECO:0000259" key="11">
    <source>
        <dbReference type="SMART" id="SM00846"/>
    </source>
</evidence>
<evidence type="ECO:0000256" key="6">
    <source>
        <dbReference type="ARBA" id="ARBA00023152"/>
    </source>
</evidence>
<dbReference type="GO" id="GO:0050661">
    <property type="term" value="F:NADP binding"/>
    <property type="evidence" value="ECO:0007669"/>
    <property type="project" value="InterPro"/>
</dbReference>
<evidence type="ECO:0000256" key="2">
    <source>
        <dbReference type="ARBA" id="ARBA00007406"/>
    </source>
</evidence>
<dbReference type="PRINTS" id="PR00021">
    <property type="entry name" value="PRORICH"/>
</dbReference>
<dbReference type="InterPro" id="IPR020830">
    <property type="entry name" value="GlycerAld_3-P_DH_AS"/>
</dbReference>
<feature type="compositionally biased region" description="Basic residues" evidence="10">
    <location>
        <begin position="413"/>
        <end position="429"/>
    </location>
</feature>
<evidence type="ECO:0000313" key="12">
    <source>
        <dbReference type="EnsemblMetazoa" id="XP_028142507.1"/>
    </source>
</evidence>
<accession>A0A6P7G668</accession>
<comment type="similarity">
    <text evidence="2 8">Belongs to the glyceraldehyde-3-phosphate dehydrogenase family.</text>
</comment>
<dbReference type="OrthoDB" id="1152826at2759"/>
<comment type="catalytic activity">
    <reaction evidence="7 9">
        <text>D-glyceraldehyde 3-phosphate + phosphate + NAD(+) = (2R)-3-phospho-glyceroyl phosphate + NADH + H(+)</text>
        <dbReference type="Rhea" id="RHEA:10300"/>
        <dbReference type="ChEBI" id="CHEBI:15378"/>
        <dbReference type="ChEBI" id="CHEBI:43474"/>
        <dbReference type="ChEBI" id="CHEBI:57540"/>
        <dbReference type="ChEBI" id="CHEBI:57604"/>
        <dbReference type="ChEBI" id="CHEBI:57945"/>
        <dbReference type="ChEBI" id="CHEBI:59776"/>
        <dbReference type="EC" id="1.2.1.12"/>
    </reaction>
</comment>
<proteinExistence type="inferred from homology"/>
<dbReference type="GO" id="GO:0005829">
    <property type="term" value="C:cytosol"/>
    <property type="evidence" value="ECO:0007669"/>
    <property type="project" value="TreeGrafter"/>
</dbReference>
<dbReference type="InterPro" id="IPR020831">
    <property type="entry name" value="GlycerAld/Erythrose_P_DH"/>
</dbReference>
<dbReference type="GO" id="GO:0006096">
    <property type="term" value="P:glycolytic process"/>
    <property type="evidence" value="ECO:0007669"/>
    <property type="project" value="UniProtKB-UniPathway"/>
</dbReference>
<dbReference type="NCBIfam" id="TIGR01534">
    <property type="entry name" value="GAPDH-I"/>
    <property type="match status" value="1"/>
</dbReference>
<evidence type="ECO:0000256" key="3">
    <source>
        <dbReference type="ARBA" id="ARBA00011881"/>
    </source>
</evidence>
<dbReference type="PROSITE" id="PS00071">
    <property type="entry name" value="GAPDH"/>
    <property type="match status" value="1"/>
</dbReference>
<keyword evidence="4 9" id="KW-0560">Oxidoreductase</keyword>
<dbReference type="SMART" id="SM00846">
    <property type="entry name" value="Gp_dh_N"/>
    <property type="match status" value="1"/>
</dbReference>
<feature type="compositionally biased region" description="Pro residues" evidence="10">
    <location>
        <begin position="395"/>
        <end position="406"/>
    </location>
</feature>
<dbReference type="SUPFAM" id="SSF55347">
    <property type="entry name" value="Glyceraldehyde-3-phosphate dehydrogenase-like, C-terminal domain"/>
    <property type="match status" value="1"/>
</dbReference>
<evidence type="ECO:0000256" key="5">
    <source>
        <dbReference type="ARBA" id="ARBA00023027"/>
    </source>
</evidence>
<dbReference type="PANTHER" id="PTHR10836:SF76">
    <property type="entry name" value="GLYCERALDEHYDE-3-PHOSPHATE DEHYDROGENASE-RELATED"/>
    <property type="match status" value="1"/>
</dbReference>
<evidence type="ECO:0000256" key="7">
    <source>
        <dbReference type="ARBA" id="ARBA00047698"/>
    </source>
</evidence>
<dbReference type="GO" id="GO:0006006">
    <property type="term" value="P:glucose metabolic process"/>
    <property type="evidence" value="ECO:0007669"/>
    <property type="project" value="InterPro"/>
</dbReference>
<dbReference type="UniPathway" id="UPA00109">
    <property type="reaction ID" value="UER00184"/>
</dbReference>
<evidence type="ECO:0000313" key="13">
    <source>
        <dbReference type="Proteomes" id="UP001652700"/>
    </source>
</evidence>
<evidence type="ECO:0000313" key="14">
    <source>
        <dbReference type="RefSeq" id="XP_028142507.1"/>
    </source>
</evidence>
<dbReference type="PANTHER" id="PTHR10836">
    <property type="entry name" value="GLYCERALDEHYDE 3-PHOSPHATE DEHYDROGENASE"/>
    <property type="match status" value="1"/>
</dbReference>
<dbReference type="FunFam" id="3.40.50.720:FF:000001">
    <property type="entry name" value="Glyceraldehyde-3-phosphate dehydrogenase"/>
    <property type="match status" value="1"/>
</dbReference>
<dbReference type="InterPro" id="IPR020829">
    <property type="entry name" value="GlycerAld_3-P_DH_cat"/>
</dbReference>
<protein>
    <recommendedName>
        <fullName evidence="9">Glyceraldehyde-3-phosphate dehydrogenase</fullName>
        <ecNumber evidence="9">1.2.1.12</ecNumber>
    </recommendedName>
</protein>
<dbReference type="Pfam" id="PF00044">
    <property type="entry name" value="Gp_dh_N"/>
    <property type="match status" value="1"/>
</dbReference>
<dbReference type="Proteomes" id="UP001652700">
    <property type="component" value="Unplaced"/>
</dbReference>
<dbReference type="CDD" id="cd05214">
    <property type="entry name" value="GAPDH_I_N"/>
    <property type="match status" value="1"/>
</dbReference>
<feature type="domain" description="Glyceraldehyde 3-phosphate dehydrogenase NAD(P) binding" evidence="11">
    <location>
        <begin position="1"/>
        <end position="149"/>
    </location>
</feature>
<evidence type="ECO:0000256" key="8">
    <source>
        <dbReference type="RuleBase" id="RU000397"/>
    </source>
</evidence>
<dbReference type="EnsemblMetazoa" id="XM_028286706.2">
    <property type="protein sequence ID" value="XP_028142507.1"/>
    <property type="gene ID" value="LOC114336354"/>
</dbReference>
<keyword evidence="13" id="KW-1185">Reference proteome</keyword>
<dbReference type="SUPFAM" id="SSF51735">
    <property type="entry name" value="NAD(P)-binding Rossmann-fold domains"/>
    <property type="match status" value="1"/>
</dbReference>
<gene>
    <name evidence="14" type="primary">LOC114336354</name>
</gene>
<dbReference type="Pfam" id="PF02800">
    <property type="entry name" value="Gp_dh_C"/>
    <property type="match status" value="1"/>
</dbReference>
<dbReference type="Gene3D" id="3.30.360.10">
    <property type="entry name" value="Dihydrodipicolinate Reductase, domain 2"/>
    <property type="match status" value="1"/>
</dbReference>
<evidence type="ECO:0000256" key="10">
    <source>
        <dbReference type="SAM" id="MobiDB-lite"/>
    </source>
</evidence>
<reference evidence="14" key="1">
    <citation type="submission" date="2025-04" db="UniProtKB">
        <authorList>
            <consortium name="RefSeq"/>
        </authorList>
    </citation>
    <scope>IDENTIFICATION</scope>
    <source>
        <tissue evidence="14">Whole insect</tissue>
    </source>
</reference>
<dbReference type="GeneID" id="114336354"/>
<dbReference type="AlphaFoldDB" id="A0A6P7G668"/>
<dbReference type="CDD" id="cd18126">
    <property type="entry name" value="GAPDH_I_C"/>
    <property type="match status" value="1"/>
</dbReference>
<dbReference type="GO" id="GO:0051287">
    <property type="term" value="F:NAD binding"/>
    <property type="evidence" value="ECO:0007669"/>
    <property type="project" value="UniProtKB-UniRule"/>
</dbReference>
<evidence type="ECO:0000256" key="9">
    <source>
        <dbReference type="RuleBase" id="RU361160"/>
    </source>
</evidence>
<dbReference type="RefSeq" id="XP_028142507.1">
    <property type="nucleotide sequence ID" value="XM_028286706.1"/>
</dbReference>
<dbReference type="Gene3D" id="3.40.50.720">
    <property type="entry name" value="NAD(P)-binding Rossmann-like Domain"/>
    <property type="match status" value="1"/>
</dbReference>
<comment type="pathway">
    <text evidence="1 9">Carbohydrate degradation; glycolysis; pyruvate from D-glyceraldehyde 3-phosphate: step 1/5.</text>
</comment>
<keyword evidence="5 9" id="KW-0520">NAD</keyword>
<name>A0A6P7G668_DIAVI</name>
<dbReference type="EC" id="1.2.1.12" evidence="9"/>
<feature type="region of interest" description="Disordered" evidence="10">
    <location>
        <begin position="395"/>
        <end position="439"/>
    </location>
</feature>
<dbReference type="GO" id="GO:0004365">
    <property type="term" value="F:glyceraldehyde-3-phosphate dehydrogenase (NAD+) (phosphorylating) activity"/>
    <property type="evidence" value="ECO:0007669"/>
    <property type="project" value="UniProtKB-UniRule"/>
</dbReference>